<evidence type="ECO:0000313" key="3">
    <source>
        <dbReference type="Proteomes" id="UP001642487"/>
    </source>
</evidence>
<dbReference type="PANTHER" id="PTHR13233:SF0">
    <property type="entry name" value="MICROSPHERULE PROTEIN 1"/>
    <property type="match status" value="1"/>
</dbReference>
<accession>A0ABP0XRJ1</accession>
<dbReference type="InterPro" id="IPR008984">
    <property type="entry name" value="SMAD_FHA_dom_sf"/>
</dbReference>
<name>A0ABP0XRJ1_9ROSI</name>
<dbReference type="EMBL" id="OZ021735">
    <property type="protein sequence ID" value="CAK9309335.1"/>
    <property type="molecule type" value="Genomic_DNA"/>
</dbReference>
<dbReference type="Pfam" id="PF13325">
    <property type="entry name" value="MCRS_N"/>
    <property type="match status" value="1"/>
</dbReference>
<dbReference type="Gene3D" id="2.60.200.20">
    <property type="match status" value="1"/>
</dbReference>
<organism evidence="2 3">
    <name type="scientific">Citrullus colocynthis</name>
    <name type="common">colocynth</name>
    <dbReference type="NCBI Taxonomy" id="252529"/>
    <lineage>
        <taxon>Eukaryota</taxon>
        <taxon>Viridiplantae</taxon>
        <taxon>Streptophyta</taxon>
        <taxon>Embryophyta</taxon>
        <taxon>Tracheophyta</taxon>
        <taxon>Spermatophyta</taxon>
        <taxon>Magnoliopsida</taxon>
        <taxon>eudicotyledons</taxon>
        <taxon>Gunneridae</taxon>
        <taxon>Pentapetalae</taxon>
        <taxon>rosids</taxon>
        <taxon>fabids</taxon>
        <taxon>Cucurbitales</taxon>
        <taxon>Cucurbitaceae</taxon>
        <taxon>Benincaseae</taxon>
        <taxon>Citrullus</taxon>
    </lineage>
</organism>
<feature type="domain" description="FHA" evidence="1">
    <location>
        <begin position="763"/>
        <end position="819"/>
    </location>
</feature>
<dbReference type="PANTHER" id="PTHR13233">
    <property type="entry name" value="MICROSPHERULE PROTEIN 1"/>
    <property type="match status" value="1"/>
</dbReference>
<dbReference type="InterPro" id="IPR000253">
    <property type="entry name" value="FHA_dom"/>
</dbReference>
<evidence type="ECO:0000259" key="1">
    <source>
        <dbReference type="PROSITE" id="PS50006"/>
    </source>
</evidence>
<dbReference type="Pfam" id="PF00498">
    <property type="entry name" value="FHA"/>
    <property type="match status" value="1"/>
</dbReference>
<dbReference type="PROSITE" id="PS50006">
    <property type="entry name" value="FHA_DOMAIN"/>
    <property type="match status" value="1"/>
</dbReference>
<dbReference type="SUPFAM" id="SSF49879">
    <property type="entry name" value="SMAD/FHA domain"/>
    <property type="match status" value="1"/>
</dbReference>
<evidence type="ECO:0000313" key="2">
    <source>
        <dbReference type="EMBL" id="CAK9309335.1"/>
    </source>
</evidence>
<dbReference type="InterPro" id="IPR025999">
    <property type="entry name" value="MCRS_N"/>
</dbReference>
<dbReference type="InterPro" id="IPR037912">
    <property type="entry name" value="MCRS1"/>
</dbReference>
<reference evidence="2 3" key="1">
    <citation type="submission" date="2024-03" db="EMBL/GenBank/DDBJ databases">
        <authorList>
            <person name="Gkanogiannis A."/>
            <person name="Becerra Lopez-Lavalle L."/>
        </authorList>
    </citation>
    <scope>NUCLEOTIDE SEQUENCE [LARGE SCALE GENOMIC DNA]</scope>
</reference>
<keyword evidence="3" id="KW-1185">Reference proteome</keyword>
<sequence>MGALAPVATWTPEDDILLKNAVEAGASLESLAKGAVQFSRRYTVRELQERWHSLLYDPIVSESASMSMIDFERSSSILPSKFNKLGNPKETKSVGMKRKTGIVRRRYFALRKKFCNEPFNPMDLSFLVGPSDSNYAVEEPMSGNCIPPTSDDFGLQGSELGMLPCNFARNVMNTDDAEHGLHSGCQHTVEKKFANNLENGQEGISHIMRESLPLSANESHVEEMAPSAGFPVHSLFDNDLEVRHSNFGQLSNDQRAMGSELEDNDVFNSPVSDSGASFHNVEYSSPLPGMPIWRNASAPALPIDVGFADKDIPTGDSFELPDDDGNKNIQNARLAGYDTLSDLKLKIEVQHDHLESPNAPAEVYLAELSNSLLNLSNEDELLFMDVDGKDVIDKSYYDGLSSLLLNSPNEVNHDQSTNASNAETALPTDTMMDPPTACSGELYEKESHCGVGHLDCSSEAHPSPSASFSSQCPGKGNEPLFCTLNTEDPEIPSNDDVFLPPLTPMGGHFSSTKDFTYNEKSADTQYLVRERKNHGQPRVSSLSGLHGLPERVEKHLVGGAAANFKLSHSNSRHLSPVNNISSINVNSDAIQPVVFKEENNEISRVNPLGQNFLNNHVAKPGFDSDNLRRYPPSAACGIKQEPDATLKECRLSQEGGTRGVFGVEQDVLSSTSDQEDLSIDSEEDVPHFSDIEAMILDMDLDPEDQDLYSSEEVLKYQHVDTKKSIIRLEQGANACMQRSIASRGALAVLYGLHSKHFIKKSEVLLGRATEDVIVDIDLGREGSGNKISRRQAIIKIDQDGFFSLKNLGKCSISINNKDVAPGHCLRLNSGCFIEIRGMPFIFESNATFVQSGGARFSALHGFFRWETIATYLWKIISTSNIEELSNQPNCEDIDIQVGDTDQPSGQIEVGWELVRGNQERNDLIYTLVWANILPNKATQSKSTSAWLCTDDGKSKKRSRQQKT</sequence>
<protein>
    <recommendedName>
        <fullName evidence="1">FHA domain-containing protein</fullName>
    </recommendedName>
</protein>
<gene>
    <name evidence="2" type="ORF">CITCOLO1_LOCUS897</name>
</gene>
<dbReference type="Proteomes" id="UP001642487">
    <property type="component" value="Chromosome 1"/>
</dbReference>
<dbReference type="CDD" id="cd22687">
    <property type="entry name" value="FHA_MCRS1"/>
    <property type="match status" value="1"/>
</dbReference>
<proteinExistence type="predicted"/>
<dbReference type="SMART" id="SM00240">
    <property type="entry name" value="FHA"/>
    <property type="match status" value="1"/>
</dbReference>